<comment type="caution">
    <text evidence="1">The sequence shown here is derived from an EMBL/GenBank/DDBJ whole genome shotgun (WGS) entry which is preliminary data.</text>
</comment>
<name>A0A9X3N0X9_9ACTN</name>
<sequence length="63" mass="6618">MSAPTEHDPSTCTPCRGTGELISGLGGEAHRVRCPWCEGTGRFDAARDAQAPAREGHPADTPE</sequence>
<reference evidence="1" key="1">
    <citation type="submission" date="2022-10" db="EMBL/GenBank/DDBJ databases">
        <title>The WGS of Solirubrobacter ginsenosidimutans DSM 21036.</title>
        <authorList>
            <person name="Jiang Z."/>
        </authorList>
    </citation>
    <scope>NUCLEOTIDE SEQUENCE</scope>
    <source>
        <strain evidence="1">DSM 21036</strain>
    </source>
</reference>
<organism evidence="1 2">
    <name type="scientific">Solirubrobacter ginsenosidimutans</name>
    <dbReference type="NCBI Taxonomy" id="490573"/>
    <lineage>
        <taxon>Bacteria</taxon>
        <taxon>Bacillati</taxon>
        <taxon>Actinomycetota</taxon>
        <taxon>Thermoleophilia</taxon>
        <taxon>Solirubrobacterales</taxon>
        <taxon>Solirubrobacteraceae</taxon>
        <taxon>Solirubrobacter</taxon>
    </lineage>
</organism>
<keyword evidence="2" id="KW-1185">Reference proteome</keyword>
<dbReference type="InterPro" id="IPR036410">
    <property type="entry name" value="HSP_DnaJ_Cys-rich_dom_sf"/>
</dbReference>
<proteinExistence type="predicted"/>
<dbReference type="EMBL" id="JAPDOD010000066">
    <property type="protein sequence ID" value="MDA0166444.1"/>
    <property type="molecule type" value="Genomic_DNA"/>
</dbReference>
<dbReference type="SUPFAM" id="SSF57938">
    <property type="entry name" value="DnaJ/Hsp40 cysteine-rich domain"/>
    <property type="match status" value="1"/>
</dbReference>
<protein>
    <submittedName>
        <fullName evidence="1">Uncharacterized protein</fullName>
    </submittedName>
</protein>
<evidence type="ECO:0000313" key="1">
    <source>
        <dbReference type="EMBL" id="MDA0166444.1"/>
    </source>
</evidence>
<gene>
    <name evidence="1" type="ORF">OM076_39635</name>
</gene>
<evidence type="ECO:0000313" key="2">
    <source>
        <dbReference type="Proteomes" id="UP001149140"/>
    </source>
</evidence>
<dbReference type="RefSeq" id="WP_270045702.1">
    <property type="nucleotide sequence ID" value="NZ_JAPDOD010000066.1"/>
</dbReference>
<dbReference type="Proteomes" id="UP001149140">
    <property type="component" value="Unassembled WGS sequence"/>
</dbReference>
<dbReference type="AlphaFoldDB" id="A0A9X3N0X9"/>
<accession>A0A9X3N0X9</accession>